<accession>A0A420F3J5</accession>
<protein>
    <submittedName>
        <fullName evidence="2">Uncharacterized protein</fullName>
    </submittedName>
</protein>
<evidence type="ECO:0000313" key="2">
    <source>
        <dbReference type="EMBL" id="RKF27495.1"/>
    </source>
</evidence>
<proteinExistence type="predicted"/>
<reference evidence="2 3" key="1">
    <citation type="journal article" date="2018" name="Int. J. Syst. Evol. Microbiol.">
        <title>Micromonospora globbae sp. nov., an endophytic actinomycete isolated from roots of Globba winitii C. H. Wright.</title>
        <authorList>
            <person name="Kuncharoen N."/>
            <person name="Pittayakhajonwut P."/>
            <person name="Tanasupawat S."/>
        </authorList>
    </citation>
    <scope>NUCLEOTIDE SEQUENCE [LARGE SCALE GENOMIC DNA]</scope>
    <source>
        <strain evidence="2 3">WPS1-2</strain>
    </source>
</reference>
<gene>
    <name evidence="2" type="ORF">D7I43_10625</name>
</gene>
<evidence type="ECO:0000256" key="1">
    <source>
        <dbReference type="SAM" id="MobiDB-lite"/>
    </source>
</evidence>
<feature type="region of interest" description="Disordered" evidence="1">
    <location>
        <begin position="1"/>
        <end position="51"/>
    </location>
</feature>
<sequence>MAPAFGSPDGSSAPGVPFQPGSSSGSGEALSPITVISGAGTGSGSWVEERAGSRITTTRVIAAPKSARSPNA</sequence>
<dbReference type="AlphaFoldDB" id="A0A420F3J5"/>
<dbReference type="Proteomes" id="UP000285744">
    <property type="component" value="Unassembled WGS sequence"/>
</dbReference>
<organism evidence="2 3">
    <name type="scientific">Micromonospora globbae</name>
    <dbReference type="NCBI Taxonomy" id="1894969"/>
    <lineage>
        <taxon>Bacteria</taxon>
        <taxon>Bacillati</taxon>
        <taxon>Actinomycetota</taxon>
        <taxon>Actinomycetes</taxon>
        <taxon>Micromonosporales</taxon>
        <taxon>Micromonosporaceae</taxon>
        <taxon>Micromonospora</taxon>
    </lineage>
</organism>
<dbReference type="EMBL" id="RAQQ01000006">
    <property type="protein sequence ID" value="RKF27495.1"/>
    <property type="molecule type" value="Genomic_DNA"/>
</dbReference>
<evidence type="ECO:0000313" key="3">
    <source>
        <dbReference type="Proteomes" id="UP000285744"/>
    </source>
</evidence>
<name>A0A420F3J5_9ACTN</name>
<comment type="caution">
    <text evidence="2">The sequence shown here is derived from an EMBL/GenBank/DDBJ whole genome shotgun (WGS) entry which is preliminary data.</text>
</comment>